<dbReference type="Proteomes" id="UP000335538">
    <property type="component" value="Unassembled WGS sequence"/>
</dbReference>
<dbReference type="EMBL" id="CABPSR010000057">
    <property type="protein sequence ID" value="VVE85979.1"/>
    <property type="molecule type" value="Genomic_DNA"/>
</dbReference>
<protein>
    <submittedName>
        <fullName evidence="2">Uncharacterized protein</fullName>
    </submittedName>
</protein>
<name>A0A5E5BJD7_9BURK</name>
<feature type="region of interest" description="Disordered" evidence="1">
    <location>
        <begin position="197"/>
        <end position="216"/>
    </location>
</feature>
<sequence>MFPTVANQPVLSFPGNGNDPVTYANFQHIKGIRRLTDVAVIRPDERGSFQKVWDWCCLGHDYNDITRDADQTLWLLLNGENDKVGLFEHLLDRVTNDDRNKFVYLSLDRDVVRFSLNDVDDDPIHFTAAPQGIPAAITANLWHPTALEQSAEAQIRQGNLDQLMMYHNASRPTRDMLNRLARPATCMAICRAIDAHEPGPESTEMANPEMPEPERELRDDARRFPPRFTLSAQQNGLIRADVCYATGLGRLEVSFLICEPRHPGAPITDTLQCIYAKSTPVF</sequence>
<dbReference type="RefSeq" id="WP_150811605.1">
    <property type="nucleotide sequence ID" value="NZ_CABPSR010000057.1"/>
</dbReference>
<organism evidence="2 3">
    <name type="scientific">Pandoraea sputorum</name>
    <dbReference type="NCBI Taxonomy" id="93222"/>
    <lineage>
        <taxon>Bacteria</taxon>
        <taxon>Pseudomonadati</taxon>
        <taxon>Pseudomonadota</taxon>
        <taxon>Betaproteobacteria</taxon>
        <taxon>Burkholderiales</taxon>
        <taxon>Burkholderiaceae</taxon>
        <taxon>Pandoraea</taxon>
    </lineage>
</organism>
<gene>
    <name evidence="2" type="ORF">PSP31121_05618</name>
</gene>
<evidence type="ECO:0000313" key="3">
    <source>
        <dbReference type="Proteomes" id="UP000335538"/>
    </source>
</evidence>
<proteinExistence type="predicted"/>
<evidence type="ECO:0000256" key="1">
    <source>
        <dbReference type="SAM" id="MobiDB-lite"/>
    </source>
</evidence>
<reference evidence="2 3" key="1">
    <citation type="submission" date="2019-08" db="EMBL/GenBank/DDBJ databases">
        <authorList>
            <person name="Peeters C."/>
        </authorList>
    </citation>
    <scope>NUCLEOTIDE SEQUENCE [LARGE SCALE GENOMIC DNA]</scope>
    <source>
        <strain evidence="2 3">LMG 31121</strain>
    </source>
</reference>
<evidence type="ECO:0000313" key="2">
    <source>
        <dbReference type="EMBL" id="VVE85979.1"/>
    </source>
</evidence>
<accession>A0A5E5BJD7</accession>
<dbReference type="AlphaFoldDB" id="A0A5E5BJD7"/>